<feature type="transmembrane region" description="Helical" evidence="1">
    <location>
        <begin position="29"/>
        <end position="53"/>
    </location>
</feature>
<organism evidence="2 3">
    <name type="scientific">Paenalkalicoccus suaedae</name>
    <dbReference type="NCBI Taxonomy" id="2592382"/>
    <lineage>
        <taxon>Bacteria</taxon>
        <taxon>Bacillati</taxon>
        <taxon>Bacillota</taxon>
        <taxon>Bacilli</taxon>
        <taxon>Bacillales</taxon>
        <taxon>Bacillaceae</taxon>
        <taxon>Paenalkalicoccus</taxon>
    </lineage>
</organism>
<keyword evidence="3" id="KW-1185">Reference proteome</keyword>
<dbReference type="GeneID" id="39574281"/>
<keyword evidence="1" id="KW-0812">Transmembrane</keyword>
<keyword evidence="1" id="KW-1133">Transmembrane helix</keyword>
<feature type="transmembrane region" description="Helical" evidence="1">
    <location>
        <begin position="73"/>
        <end position="92"/>
    </location>
</feature>
<dbReference type="Proteomes" id="UP000318138">
    <property type="component" value="Plasmid unnamed1"/>
</dbReference>
<evidence type="ECO:0000313" key="2">
    <source>
        <dbReference type="EMBL" id="QDK92274.1"/>
    </source>
</evidence>
<dbReference type="RefSeq" id="WP_013603237.1">
    <property type="nucleotide sequence ID" value="NZ_CP041370.1"/>
</dbReference>
<protein>
    <submittedName>
        <fullName evidence="2">Uncharacterized protein</fullName>
    </submittedName>
</protein>
<reference evidence="2 3" key="1">
    <citation type="submission" date="2019-07" db="EMBL/GenBank/DDBJ databases">
        <title>Bacillus alkalisoli sp. nov. isolated from saline soil.</title>
        <authorList>
            <person name="Sun J.-Q."/>
            <person name="Xu L."/>
        </authorList>
    </citation>
    <scope>NUCLEOTIDE SEQUENCE [LARGE SCALE GENOMIC DNA]</scope>
    <source>
        <strain evidence="2 3">M4U3P1</strain>
        <plasmid evidence="2 3">unnamed1</plasmid>
    </source>
</reference>
<accession>A0A856M7R3</accession>
<keyword evidence="1" id="KW-0472">Membrane</keyword>
<sequence>MNETLFNIFAGLSFIFLLLSLFKKFERVFISIGAIFLIMAFSTGGFGEALRSWLPVDQDVQNQTLSVIKTFRIHFYIILFFGILGVIISLFVRHKRNNSSVSEEE</sequence>
<dbReference type="KEGG" id="psua:FLK61_00215"/>
<feature type="transmembrane region" description="Helical" evidence="1">
    <location>
        <begin position="6"/>
        <end position="22"/>
    </location>
</feature>
<keyword evidence="2" id="KW-0614">Plasmid</keyword>
<gene>
    <name evidence="2" type="ORF">FLK61_00215</name>
</gene>
<evidence type="ECO:0000256" key="1">
    <source>
        <dbReference type="SAM" id="Phobius"/>
    </source>
</evidence>
<proteinExistence type="predicted"/>
<dbReference type="AlphaFoldDB" id="A0A856M7R3"/>
<evidence type="ECO:0000313" key="3">
    <source>
        <dbReference type="Proteomes" id="UP000318138"/>
    </source>
</evidence>
<dbReference type="EMBL" id="CP041370">
    <property type="protein sequence ID" value="QDK92274.1"/>
    <property type="molecule type" value="Genomic_DNA"/>
</dbReference>
<name>A0A856M7R3_9BACI</name>
<geneLocation type="plasmid" evidence="2 3">
    <name>unnamed1</name>
</geneLocation>